<evidence type="ECO:0000313" key="1">
    <source>
        <dbReference type="EMBL" id="EST41714.1"/>
    </source>
</evidence>
<reference evidence="2" key="2">
    <citation type="submission" date="2020-12" db="EMBL/GenBank/DDBJ databases">
        <title>New Spironucleus salmonicida genome in near-complete chromosomes.</title>
        <authorList>
            <person name="Xu F."/>
            <person name="Kurt Z."/>
            <person name="Jimenez-Gonzalez A."/>
            <person name="Astvaldsson A."/>
            <person name="Andersson J.O."/>
            <person name="Svard S.G."/>
        </authorList>
    </citation>
    <scope>NUCLEOTIDE SEQUENCE</scope>
    <source>
        <strain evidence="2">ATCC 50377</strain>
    </source>
</reference>
<dbReference type="AlphaFoldDB" id="V6LLY1"/>
<dbReference type="EMBL" id="AUWU02000003">
    <property type="protein sequence ID" value="KAH0575478.1"/>
    <property type="molecule type" value="Genomic_DNA"/>
</dbReference>
<dbReference type="VEuPathDB" id="GiardiaDB:SS50377_23111"/>
<organism evidence="1">
    <name type="scientific">Spironucleus salmonicida</name>
    <dbReference type="NCBI Taxonomy" id="348837"/>
    <lineage>
        <taxon>Eukaryota</taxon>
        <taxon>Metamonada</taxon>
        <taxon>Diplomonadida</taxon>
        <taxon>Hexamitidae</taxon>
        <taxon>Hexamitinae</taxon>
        <taxon>Spironucleus</taxon>
    </lineage>
</organism>
<gene>
    <name evidence="1" type="ORF">SS50377_18800</name>
    <name evidence="2" type="ORF">SS50377_23111</name>
</gene>
<evidence type="ECO:0000313" key="3">
    <source>
        <dbReference type="Proteomes" id="UP000018208"/>
    </source>
</evidence>
<proteinExistence type="predicted"/>
<accession>V6LLY1</accession>
<reference evidence="1 2" key="1">
    <citation type="journal article" date="2014" name="PLoS Genet.">
        <title>The Genome of Spironucleus salmonicida Highlights a Fish Pathogen Adapted to Fluctuating Environments.</title>
        <authorList>
            <person name="Xu F."/>
            <person name="Jerlstrom-Hultqvist J."/>
            <person name="Einarsson E."/>
            <person name="Astvaldsson A."/>
            <person name="Svard S.G."/>
            <person name="Andersson J.O."/>
        </authorList>
    </citation>
    <scope>NUCLEOTIDE SEQUENCE</scope>
    <source>
        <strain evidence="2">ATCC 50377</strain>
    </source>
</reference>
<keyword evidence="3" id="KW-1185">Reference proteome</keyword>
<dbReference type="EMBL" id="KI546168">
    <property type="protein sequence ID" value="EST41714.1"/>
    <property type="molecule type" value="Genomic_DNA"/>
</dbReference>
<name>V6LLY1_9EUKA</name>
<dbReference type="Proteomes" id="UP000018208">
    <property type="component" value="Unassembled WGS sequence"/>
</dbReference>
<sequence>MQRLYINKKLKIQGMLIEVKDFQKIHQIQCLIKSQKECQLPSHISRIRKNKQKAEIIIFVGNWQGCTSLFKKIDEITPYLIQEIELVYSGLETTDNNWNYQLSSYIQQQKELQQEQIQYFEQIQPFIPQLMDYDCLLIQNGIILISIKNNTVFINNKEQFISQEELQIPEYLLNEFSLLCRAREILINDKSFHFLTDCLLLCNREPTAYQGACLLHSRIKAVIFKQNTLHGVMNGIINYGQIEASNHKFQTFILTQ</sequence>
<protein>
    <submittedName>
        <fullName evidence="1">Uncharacterized protein</fullName>
    </submittedName>
</protein>
<evidence type="ECO:0000313" key="2">
    <source>
        <dbReference type="EMBL" id="KAH0575478.1"/>
    </source>
</evidence>